<accession>A0A0X1KI69</accession>
<name>A0A0X1KI69_9EURY</name>
<dbReference type="RefSeq" id="WP_062370246.1">
    <property type="nucleotide sequence ID" value="NZ_CP007140.1"/>
</dbReference>
<dbReference type="STRING" id="1432656.X802_01105"/>
<dbReference type="InterPro" id="IPR036249">
    <property type="entry name" value="Thioredoxin-like_sf"/>
</dbReference>
<evidence type="ECO:0000313" key="1">
    <source>
        <dbReference type="EMBL" id="AJC70932.1"/>
    </source>
</evidence>
<proteinExistence type="predicted"/>
<reference evidence="1 2" key="1">
    <citation type="submission" date="2014-01" db="EMBL/GenBank/DDBJ databases">
        <title>Genome sequencing of Thermococcus guaymasensis.</title>
        <authorList>
            <person name="Zhang X."/>
            <person name="Alvare G."/>
            <person name="Fristensky B."/>
            <person name="Chen L."/>
            <person name="Suen T."/>
            <person name="Chen Q."/>
            <person name="Ma K."/>
        </authorList>
    </citation>
    <scope>NUCLEOTIDE SEQUENCE [LARGE SCALE GENOMIC DNA]</scope>
    <source>
        <strain evidence="1 2">DSM 11113</strain>
    </source>
</reference>
<dbReference type="EMBL" id="CP007140">
    <property type="protein sequence ID" value="AJC70932.1"/>
    <property type="molecule type" value="Genomic_DNA"/>
</dbReference>
<gene>
    <name evidence="1" type="ORF">X802_01105</name>
</gene>
<dbReference type="KEGG" id="tgy:X802_01105"/>
<dbReference type="Gene3D" id="3.40.30.10">
    <property type="entry name" value="Glutaredoxin"/>
    <property type="match status" value="1"/>
</dbReference>
<dbReference type="PATRIC" id="fig|1432656.3.peg.217"/>
<organism evidence="1 2">
    <name type="scientific">Thermococcus guaymasensis DSM 11113</name>
    <dbReference type="NCBI Taxonomy" id="1432656"/>
    <lineage>
        <taxon>Archaea</taxon>
        <taxon>Methanobacteriati</taxon>
        <taxon>Methanobacteriota</taxon>
        <taxon>Thermococci</taxon>
        <taxon>Thermococcales</taxon>
        <taxon>Thermococcaceae</taxon>
        <taxon>Thermococcus</taxon>
    </lineage>
</organism>
<dbReference type="AlphaFoldDB" id="A0A0X1KI69"/>
<dbReference type="CDD" id="cd02947">
    <property type="entry name" value="TRX_family"/>
    <property type="match status" value="1"/>
</dbReference>
<evidence type="ECO:0000313" key="2">
    <source>
        <dbReference type="Proteomes" id="UP000062043"/>
    </source>
</evidence>
<protein>
    <submittedName>
        <fullName evidence="1">Glutaredoxin</fullName>
    </submittedName>
</protein>
<dbReference type="Proteomes" id="UP000062043">
    <property type="component" value="Chromosome"/>
</dbReference>
<keyword evidence="2" id="KW-1185">Reference proteome</keyword>
<sequence length="215" mass="23660">MKRFVMSATLLLLVSSMLLPIASASEWKFDPSLVHFYMYGAKTCPHCRHMKELIPATYGSDKFTYYELTGNNHNINVFGNISRLTGITGVPAIGIVYNGTLVAVIEGEYNVSATPEIIKAAIENHGMLLFVGGRAYILPRNETEAMETIEKLQYLFTRAGEPSKTSTTTKKTHTTTSKATANETHITTNGNDKRICGPALIIAIAMVPLFLGRNR</sequence>
<dbReference type="GeneID" id="27134259"/>
<dbReference type="SUPFAM" id="SSF52833">
    <property type="entry name" value="Thioredoxin-like"/>
    <property type="match status" value="1"/>
</dbReference>
<dbReference type="OrthoDB" id="73564at2157"/>